<dbReference type="Pfam" id="PF26146">
    <property type="entry name" value="PI-PLC_X"/>
    <property type="match status" value="1"/>
</dbReference>
<accession>A0A550CM65</accession>
<dbReference type="OrthoDB" id="7984201at2759"/>
<organism evidence="2 3">
    <name type="scientific">Schizophyllum amplum</name>
    <dbReference type="NCBI Taxonomy" id="97359"/>
    <lineage>
        <taxon>Eukaryota</taxon>
        <taxon>Fungi</taxon>
        <taxon>Dikarya</taxon>
        <taxon>Basidiomycota</taxon>
        <taxon>Agaricomycotina</taxon>
        <taxon>Agaricomycetes</taxon>
        <taxon>Agaricomycetidae</taxon>
        <taxon>Agaricales</taxon>
        <taxon>Schizophyllaceae</taxon>
        <taxon>Schizophyllum</taxon>
    </lineage>
</organism>
<keyword evidence="1" id="KW-0732">Signal</keyword>
<comment type="caution">
    <text evidence="2">The sequence shown here is derived from an EMBL/GenBank/DDBJ whole genome shotgun (WGS) entry which is preliminary data.</text>
</comment>
<dbReference type="InterPro" id="IPR017946">
    <property type="entry name" value="PLC-like_Pdiesterase_TIM-brl"/>
</dbReference>
<evidence type="ECO:0000256" key="1">
    <source>
        <dbReference type="SAM" id="SignalP"/>
    </source>
</evidence>
<dbReference type="Gene3D" id="3.20.20.190">
    <property type="entry name" value="Phosphatidylinositol (PI) phosphodiesterase"/>
    <property type="match status" value="1"/>
</dbReference>
<reference evidence="2 3" key="1">
    <citation type="journal article" date="2019" name="New Phytol.">
        <title>Comparative genomics reveals unique wood-decay strategies and fruiting body development in the Schizophyllaceae.</title>
        <authorList>
            <person name="Almasi E."/>
            <person name="Sahu N."/>
            <person name="Krizsan K."/>
            <person name="Balint B."/>
            <person name="Kovacs G.M."/>
            <person name="Kiss B."/>
            <person name="Cseklye J."/>
            <person name="Drula E."/>
            <person name="Henrissat B."/>
            <person name="Nagy I."/>
            <person name="Chovatia M."/>
            <person name="Adam C."/>
            <person name="LaButti K."/>
            <person name="Lipzen A."/>
            <person name="Riley R."/>
            <person name="Grigoriev I.V."/>
            <person name="Nagy L.G."/>
        </authorList>
    </citation>
    <scope>NUCLEOTIDE SEQUENCE [LARGE SCALE GENOMIC DNA]</scope>
    <source>
        <strain evidence="2 3">NL-1724</strain>
    </source>
</reference>
<keyword evidence="3" id="KW-1185">Reference proteome</keyword>
<dbReference type="PANTHER" id="PTHR13593">
    <property type="match status" value="1"/>
</dbReference>
<name>A0A550CM65_9AGAR</name>
<dbReference type="EMBL" id="VDMD01000004">
    <property type="protein sequence ID" value="TRM65903.1"/>
    <property type="molecule type" value="Genomic_DNA"/>
</dbReference>
<dbReference type="Proteomes" id="UP000320762">
    <property type="component" value="Unassembled WGS sequence"/>
</dbReference>
<dbReference type="SUPFAM" id="SSF51695">
    <property type="entry name" value="PLC-like phosphodiesterases"/>
    <property type="match status" value="1"/>
</dbReference>
<sequence length="353" mass="37563">MFSTRLAQVALSLVSVSGVVLGASAPLRRATTCNGFSELCDKSFGNVSFVGAHDSYAVGTDNLAVNQDYDVTQQLNDGIRMLQLQVHNEDSTLQLCHTSCSLFNGGTLADYLTKVKSWMDSNTEDVLSILIVNIDNVAPSEYATVFESAGLDTLSYSPSSSPLAATDWPTLGEMIDGGTRLVTFLDNQADTTSVSYLIDEFSNIWETAYDVTDTTFDCEVNRTNGDSSTQMYLINHFLDKILLGSPVPNVDKANETNAESGEGSLGVQVDTCTSQYGRAPNFMLVDFYEYGGGSVFQVAADINGVTYDSSSIATPKDGSSSNSSDSAAPLMHMSGGAPWFALGAALTGAVMIV</sequence>
<dbReference type="STRING" id="97359.A0A550CM65"/>
<dbReference type="GO" id="GO:0006629">
    <property type="term" value="P:lipid metabolic process"/>
    <property type="evidence" value="ECO:0007669"/>
    <property type="project" value="InterPro"/>
</dbReference>
<protein>
    <submittedName>
        <fullName evidence="2">PLC-like phosphodiesterase</fullName>
    </submittedName>
</protein>
<feature type="signal peptide" evidence="1">
    <location>
        <begin position="1"/>
        <end position="22"/>
    </location>
</feature>
<gene>
    <name evidence="2" type="ORF">BD626DRAFT_193849</name>
</gene>
<dbReference type="PANTHER" id="PTHR13593:SF140">
    <property type="entry name" value="PLC-LIKE PHOSPHODIESTERASE"/>
    <property type="match status" value="1"/>
</dbReference>
<proteinExistence type="predicted"/>
<evidence type="ECO:0000313" key="3">
    <source>
        <dbReference type="Proteomes" id="UP000320762"/>
    </source>
</evidence>
<dbReference type="GO" id="GO:0008081">
    <property type="term" value="F:phosphoric diester hydrolase activity"/>
    <property type="evidence" value="ECO:0007669"/>
    <property type="project" value="InterPro"/>
</dbReference>
<dbReference type="PROSITE" id="PS50007">
    <property type="entry name" value="PIPLC_X_DOMAIN"/>
    <property type="match status" value="1"/>
</dbReference>
<evidence type="ECO:0000313" key="2">
    <source>
        <dbReference type="EMBL" id="TRM65903.1"/>
    </source>
</evidence>
<feature type="chain" id="PRO_5022030066" evidence="1">
    <location>
        <begin position="23"/>
        <end position="353"/>
    </location>
</feature>
<dbReference type="InterPro" id="IPR051057">
    <property type="entry name" value="PI-PLC_domain"/>
</dbReference>
<dbReference type="AlphaFoldDB" id="A0A550CM65"/>